<dbReference type="HOGENOM" id="CLU_1203100_0_0_9"/>
<keyword evidence="2" id="KW-1185">Reference proteome</keyword>
<keyword evidence="1" id="KW-0238">DNA-binding</keyword>
<name>C4IEW0_CLOBU</name>
<dbReference type="RefSeq" id="WP_003410966.1">
    <property type="nucleotide sequence ID" value="NZ_ACOM01000004.1"/>
</dbReference>
<organism evidence="1 2">
    <name type="scientific">Clostridium butyricum E4 str. BoNT E BL5262</name>
    <dbReference type="NCBI Taxonomy" id="632245"/>
    <lineage>
        <taxon>Bacteria</taxon>
        <taxon>Bacillati</taxon>
        <taxon>Bacillota</taxon>
        <taxon>Clostridia</taxon>
        <taxon>Eubacteriales</taxon>
        <taxon>Clostridiaceae</taxon>
        <taxon>Clostridium</taxon>
    </lineage>
</organism>
<reference evidence="1 2" key="1">
    <citation type="submission" date="2009-08" db="EMBL/GenBank/DDBJ databases">
        <authorList>
            <person name="Shrivastava S."/>
            <person name="Brinkac L.B."/>
            <person name="Brown J.L."/>
            <person name="Bruce D.B."/>
            <person name="Detter C."/>
            <person name="Green L.D."/>
            <person name="Munk C.A."/>
            <person name="Rogers Y.C."/>
            <person name="Tapia R."/>
            <person name="Sims D.R."/>
            <person name="Smith L.A."/>
            <person name="Smith T.J."/>
            <person name="Sutton G."/>
            <person name="Brettin T."/>
        </authorList>
    </citation>
    <scope>NUCLEOTIDE SEQUENCE [LARGE SCALE GENOMIC DNA]</scope>
    <source>
        <strain evidence="2">E4 str. BoNT E BL5262</strain>
    </source>
</reference>
<dbReference type="eggNOG" id="COG2801">
    <property type="taxonomic scope" value="Bacteria"/>
</dbReference>
<evidence type="ECO:0000313" key="1">
    <source>
        <dbReference type="EMBL" id="EEP55630.1"/>
    </source>
</evidence>
<dbReference type="GO" id="GO:0003677">
    <property type="term" value="F:DNA binding"/>
    <property type="evidence" value="ECO:0007669"/>
    <property type="project" value="UniProtKB-KW"/>
</dbReference>
<dbReference type="EMBL" id="ACOM01000004">
    <property type="protein sequence ID" value="EEP55630.1"/>
    <property type="molecule type" value="Genomic_DNA"/>
</dbReference>
<evidence type="ECO:0000313" key="2">
    <source>
        <dbReference type="Proteomes" id="UP000003081"/>
    </source>
</evidence>
<proteinExistence type="predicted"/>
<protein>
    <submittedName>
        <fullName evidence="1">HMG-I and HMG-Y, DNA-binding</fullName>
    </submittedName>
</protein>
<dbReference type="Proteomes" id="UP000003081">
    <property type="component" value="Unassembled WGS sequence"/>
</dbReference>
<accession>C4IEW0</accession>
<comment type="caution">
    <text evidence="1">The sequence shown here is derived from an EMBL/GenBank/DDBJ whole genome shotgun (WGS) entry which is preliminary data.</text>
</comment>
<sequence>MNICENLVLQNINDDSKIRIIYIDNVSDICYFVDLTGESVIPKFIQLTHMKKLINEEIFIIVIDPYVKIIDETNISDKQKSIRNRKWDIVKYVWEDNKIDFLNKKSRSNIIKNASIKFKCNEYYVRRTLTAFLQKGMSKNSLLLEYDNCGGRGKIRKASGNKRGRKRVNERYGEIIEGINIDEVNANIINASRISFYLKSQKKSLAESYRYMLRKFYSDKYIEDGIDKNR</sequence>
<dbReference type="AlphaFoldDB" id="C4IEW0"/>
<gene>
    <name evidence="1" type="ORF">CLP_3936</name>
</gene>